<feature type="transmembrane region" description="Helical" evidence="3">
    <location>
        <begin position="120"/>
        <end position="138"/>
    </location>
</feature>
<reference evidence="5 6" key="1">
    <citation type="submission" date="2019-04" db="EMBL/GenBank/DDBJ databases">
        <title>Annotation for the trematode Fasciola gigantica.</title>
        <authorList>
            <person name="Choi Y.-J."/>
        </authorList>
    </citation>
    <scope>NUCLEOTIDE SEQUENCE [LARGE SCALE GENOMIC DNA]</scope>
    <source>
        <strain evidence="5">Uganda_cow_1</strain>
    </source>
</reference>
<dbReference type="OrthoDB" id="6021377at2759"/>
<dbReference type="CDD" id="cd06845">
    <property type="entry name" value="Bcl-2_like"/>
    <property type="match status" value="1"/>
</dbReference>
<dbReference type="Proteomes" id="UP000316759">
    <property type="component" value="Unassembled WGS sequence"/>
</dbReference>
<dbReference type="InterPro" id="IPR002475">
    <property type="entry name" value="Bcl2-like"/>
</dbReference>
<dbReference type="GO" id="GO:0051400">
    <property type="term" value="F:BH domain binding"/>
    <property type="evidence" value="ECO:0007669"/>
    <property type="project" value="TreeGrafter"/>
</dbReference>
<keyword evidence="2" id="KW-0053">Apoptosis</keyword>
<dbReference type="InterPro" id="IPR026298">
    <property type="entry name" value="Bcl-2_fam"/>
</dbReference>
<sequence length="234" mass="26402">MSTADCTSHSQMTASPMPSAFYEYTKVLCQSFLFSSLNEDDRNRISRLSPPSEQFCPDKLENKELVGILMTLADEIDSRFSQPSNMDQTIGQLGLSDEGLDRVRDVYMEIINVMFRKMNWGRIVAMLAFLRMLAVYLLKRDRLSDVHALIESTAVYCDERLRFWIQMHGGWNGLVDFFCQTSQRSWNSQPVAECLFGSTPAFRRSFGSFAMAAATGALGAIGLAGLCALWSLRR</sequence>
<evidence type="ECO:0000313" key="6">
    <source>
        <dbReference type="Proteomes" id="UP000316759"/>
    </source>
</evidence>
<dbReference type="PROSITE" id="PS01258">
    <property type="entry name" value="BH2"/>
    <property type="match status" value="1"/>
</dbReference>
<keyword evidence="6" id="KW-1185">Reference proteome</keyword>
<dbReference type="GO" id="GO:0008630">
    <property type="term" value="P:intrinsic apoptotic signaling pathway in response to DNA damage"/>
    <property type="evidence" value="ECO:0007669"/>
    <property type="project" value="TreeGrafter"/>
</dbReference>
<accession>A0A504Y7T0</accession>
<evidence type="ECO:0000313" key="5">
    <source>
        <dbReference type="EMBL" id="TPP57023.1"/>
    </source>
</evidence>
<dbReference type="Gene3D" id="1.10.437.10">
    <property type="entry name" value="Blc2-like"/>
    <property type="match status" value="1"/>
</dbReference>
<feature type="domain" description="Bcl-2 Bcl-2 homology region 1-3" evidence="4">
    <location>
        <begin position="69"/>
        <end position="171"/>
    </location>
</feature>
<name>A0A504Y7T0_FASGI</name>
<dbReference type="GO" id="GO:0042981">
    <property type="term" value="P:regulation of apoptotic process"/>
    <property type="evidence" value="ECO:0007669"/>
    <property type="project" value="InterPro"/>
</dbReference>
<dbReference type="GO" id="GO:0005741">
    <property type="term" value="C:mitochondrial outer membrane"/>
    <property type="evidence" value="ECO:0007669"/>
    <property type="project" value="TreeGrafter"/>
</dbReference>
<dbReference type="GO" id="GO:0097192">
    <property type="term" value="P:extrinsic apoptotic signaling pathway in absence of ligand"/>
    <property type="evidence" value="ECO:0007669"/>
    <property type="project" value="TreeGrafter"/>
</dbReference>
<dbReference type="InterPro" id="IPR020726">
    <property type="entry name" value="Bcl2_BH2_motif_CS"/>
</dbReference>
<dbReference type="PANTHER" id="PTHR11256">
    <property type="entry name" value="BCL-2 RELATED"/>
    <property type="match status" value="1"/>
</dbReference>
<organism evidence="5 6">
    <name type="scientific">Fasciola gigantica</name>
    <name type="common">Giant liver fluke</name>
    <dbReference type="NCBI Taxonomy" id="46835"/>
    <lineage>
        <taxon>Eukaryota</taxon>
        <taxon>Metazoa</taxon>
        <taxon>Spiralia</taxon>
        <taxon>Lophotrochozoa</taxon>
        <taxon>Platyhelminthes</taxon>
        <taxon>Trematoda</taxon>
        <taxon>Digenea</taxon>
        <taxon>Plagiorchiida</taxon>
        <taxon>Echinostomata</taxon>
        <taxon>Echinostomatoidea</taxon>
        <taxon>Fasciolidae</taxon>
        <taxon>Fasciola</taxon>
    </lineage>
</organism>
<evidence type="ECO:0000256" key="3">
    <source>
        <dbReference type="SAM" id="Phobius"/>
    </source>
</evidence>
<protein>
    <recommendedName>
        <fullName evidence="4">Bcl-2 Bcl-2 homology region 1-3 domain-containing protein</fullName>
    </recommendedName>
</protein>
<dbReference type="AlphaFoldDB" id="A0A504Y7T0"/>
<dbReference type="SUPFAM" id="SSF56854">
    <property type="entry name" value="Bcl-2 inhibitors of programmed cell death"/>
    <property type="match status" value="1"/>
</dbReference>
<dbReference type="InterPro" id="IPR046371">
    <property type="entry name" value="Bcl-2_BH1-3"/>
</dbReference>
<dbReference type="PRINTS" id="PR01862">
    <property type="entry name" value="BCL2FAMILY"/>
</dbReference>
<dbReference type="PROSITE" id="PS50062">
    <property type="entry name" value="BCL2_FAMILY"/>
    <property type="match status" value="1"/>
</dbReference>
<comment type="caution">
    <text evidence="5">The sequence shown here is derived from an EMBL/GenBank/DDBJ whole genome shotgun (WGS) entry which is preliminary data.</text>
</comment>
<keyword evidence="3" id="KW-1133">Transmembrane helix</keyword>
<dbReference type="GO" id="GO:0001836">
    <property type="term" value="P:release of cytochrome c from mitochondria"/>
    <property type="evidence" value="ECO:0007669"/>
    <property type="project" value="TreeGrafter"/>
</dbReference>
<feature type="transmembrane region" description="Helical" evidence="3">
    <location>
        <begin position="209"/>
        <end position="232"/>
    </location>
</feature>
<evidence type="ECO:0000256" key="1">
    <source>
        <dbReference type="ARBA" id="ARBA00009458"/>
    </source>
</evidence>
<dbReference type="Pfam" id="PF00452">
    <property type="entry name" value="Bcl-2"/>
    <property type="match status" value="1"/>
</dbReference>
<gene>
    <name evidence="5" type="ORF">FGIG_03669</name>
</gene>
<evidence type="ECO:0000259" key="4">
    <source>
        <dbReference type="SMART" id="SM00337"/>
    </source>
</evidence>
<keyword evidence="3" id="KW-0472">Membrane</keyword>
<dbReference type="SMART" id="SM00337">
    <property type="entry name" value="BCL"/>
    <property type="match status" value="1"/>
</dbReference>
<dbReference type="EMBL" id="SUNJ01013769">
    <property type="protein sequence ID" value="TPP57023.1"/>
    <property type="molecule type" value="Genomic_DNA"/>
</dbReference>
<keyword evidence="3" id="KW-0812">Transmembrane</keyword>
<dbReference type="InterPro" id="IPR036834">
    <property type="entry name" value="Bcl-2-like_sf"/>
</dbReference>
<dbReference type="STRING" id="46835.A0A504Y7T0"/>
<comment type="similarity">
    <text evidence="1">Belongs to the Bcl-2 family.</text>
</comment>
<evidence type="ECO:0000256" key="2">
    <source>
        <dbReference type="ARBA" id="ARBA00022703"/>
    </source>
</evidence>
<proteinExistence type="inferred from homology"/>